<dbReference type="AlphaFoldDB" id="A0A6C1EDJ9"/>
<dbReference type="Proteomes" id="UP000501346">
    <property type="component" value="Chromosome SeXIII-ScXIII"/>
</dbReference>
<keyword evidence="3" id="KW-0479">Metal-binding</keyword>
<evidence type="ECO:0000256" key="6">
    <source>
        <dbReference type="ARBA" id="ARBA00023027"/>
    </source>
</evidence>
<dbReference type="PANTHER" id="PTHR42940:SF3">
    <property type="entry name" value="ALCOHOL DEHYDROGENASE 1-RELATED"/>
    <property type="match status" value="1"/>
</dbReference>
<gene>
    <name evidence="9" type="primary">ADH2_2</name>
    <name evidence="9" type="ORF">GRS66_010115</name>
</gene>
<accession>A0A6C1EDJ9</accession>
<evidence type="ECO:0000313" key="9">
    <source>
        <dbReference type="EMBL" id="QID87438.1"/>
    </source>
</evidence>
<evidence type="ECO:0000256" key="5">
    <source>
        <dbReference type="ARBA" id="ARBA00023002"/>
    </source>
</evidence>
<dbReference type="OrthoDB" id="1879366at2759"/>
<comment type="cofactor">
    <cofactor evidence="1">
        <name>Zn(2+)</name>
        <dbReference type="ChEBI" id="CHEBI:29105"/>
    </cofactor>
</comment>
<dbReference type="InterPro" id="IPR013149">
    <property type="entry name" value="ADH-like_C"/>
</dbReference>
<evidence type="ECO:0000256" key="3">
    <source>
        <dbReference type="ARBA" id="ARBA00022723"/>
    </source>
</evidence>
<dbReference type="GO" id="GO:0004022">
    <property type="term" value="F:alcohol dehydrogenase (NAD+) activity"/>
    <property type="evidence" value="ECO:0007669"/>
    <property type="project" value="UniProtKB-EC"/>
</dbReference>
<keyword evidence="10" id="KW-1185">Reference proteome</keyword>
<dbReference type="FunFam" id="3.40.50.720:FF:000039">
    <property type="entry name" value="Alcohol dehydrogenase AdhP"/>
    <property type="match status" value="1"/>
</dbReference>
<dbReference type="SUPFAM" id="SSF51735">
    <property type="entry name" value="NAD(P)-binding Rossmann-fold domains"/>
    <property type="match status" value="1"/>
</dbReference>
<evidence type="ECO:0000256" key="7">
    <source>
        <dbReference type="ARBA" id="ARBA00049243"/>
    </source>
</evidence>
<sequence length="137" mass="14143">MTSANLRAGHWVAISGAAGGLGSLAVQYAKAMGYRVLGIDGGPGKEELFTSLGGEVFIDFTKEKDIVSAVVKATNGGAHGIINVSVSKPLSKLLPDTVGRTVLLSWLVCQPVQSAPLMSSTTLSSLSPLSALTWEQS</sequence>
<dbReference type="PANTHER" id="PTHR42940">
    <property type="entry name" value="ALCOHOL DEHYDROGENASE 1-RELATED"/>
    <property type="match status" value="1"/>
</dbReference>
<evidence type="ECO:0000259" key="8">
    <source>
        <dbReference type="Pfam" id="PF00107"/>
    </source>
</evidence>
<proteinExistence type="inferred from homology"/>
<dbReference type="InterPro" id="IPR036291">
    <property type="entry name" value="NAD(P)-bd_dom_sf"/>
</dbReference>
<feature type="domain" description="Alcohol dehydrogenase-like C-terminal" evidence="8">
    <location>
        <begin position="20"/>
        <end position="89"/>
    </location>
</feature>
<organism evidence="9 10">
    <name type="scientific">Saccharomyces pastorianus</name>
    <name type="common">Lager yeast</name>
    <name type="synonym">Saccharomyces cerevisiae x Saccharomyces eubayanus</name>
    <dbReference type="NCBI Taxonomy" id="27292"/>
    <lineage>
        <taxon>Eukaryota</taxon>
        <taxon>Fungi</taxon>
        <taxon>Dikarya</taxon>
        <taxon>Ascomycota</taxon>
        <taxon>Saccharomycotina</taxon>
        <taxon>Saccharomycetes</taxon>
        <taxon>Saccharomycetales</taxon>
        <taxon>Saccharomycetaceae</taxon>
        <taxon>Saccharomyces</taxon>
    </lineage>
</organism>
<keyword evidence="6" id="KW-0520">NAD</keyword>
<dbReference type="Pfam" id="PF00107">
    <property type="entry name" value="ADH_zinc_N"/>
    <property type="match status" value="1"/>
</dbReference>
<comment type="similarity">
    <text evidence="2">Belongs to the zinc-containing alcohol dehydrogenase family.</text>
</comment>
<keyword evidence="4" id="KW-0862">Zinc</keyword>
<name>A0A6C1EDJ9_SACPS</name>
<dbReference type="GO" id="GO:0046872">
    <property type="term" value="F:metal ion binding"/>
    <property type="evidence" value="ECO:0007669"/>
    <property type="project" value="UniProtKB-KW"/>
</dbReference>
<dbReference type="GO" id="GO:0005737">
    <property type="term" value="C:cytoplasm"/>
    <property type="evidence" value="ECO:0007669"/>
    <property type="project" value="TreeGrafter"/>
</dbReference>
<dbReference type="EMBL" id="CP049010">
    <property type="protein sequence ID" value="QID87438.1"/>
    <property type="molecule type" value="Genomic_DNA"/>
</dbReference>
<evidence type="ECO:0000313" key="10">
    <source>
        <dbReference type="Proteomes" id="UP000501346"/>
    </source>
</evidence>
<keyword evidence="5" id="KW-0560">Oxidoreductase</keyword>
<reference evidence="9 10" key="1">
    <citation type="journal article" date="2019" name="BMC Genomics">
        <title>Chromosome level assembly and comparative genome analysis confirm lager-brewing yeasts originated from a single hybridization.</title>
        <authorList>
            <person name="Salazar A.N."/>
            <person name="Gorter de Vries A.R."/>
            <person name="van den Broek M."/>
            <person name="Brouwers N."/>
            <person name="de la Torre Cortes P."/>
            <person name="Kuijpers N.G.A."/>
            <person name="Daran J.G."/>
            <person name="Abeel T."/>
        </authorList>
    </citation>
    <scope>NUCLEOTIDE SEQUENCE [LARGE SCALE GENOMIC DNA]</scope>
    <source>
        <strain evidence="9 10">CBS 1483</strain>
    </source>
</reference>
<evidence type="ECO:0000256" key="2">
    <source>
        <dbReference type="ARBA" id="ARBA00008072"/>
    </source>
</evidence>
<evidence type="ECO:0000256" key="4">
    <source>
        <dbReference type="ARBA" id="ARBA00022833"/>
    </source>
</evidence>
<dbReference type="Gene3D" id="3.40.50.720">
    <property type="entry name" value="NAD(P)-binding Rossmann-like Domain"/>
    <property type="match status" value="1"/>
</dbReference>
<evidence type="ECO:0000256" key="1">
    <source>
        <dbReference type="ARBA" id="ARBA00001947"/>
    </source>
</evidence>
<protein>
    <submittedName>
        <fullName evidence="9">Alcohol dehydrogenase</fullName>
    </submittedName>
</protein>
<comment type="catalytic activity">
    <reaction evidence="7">
        <text>a primary alcohol + NAD(+) = an aldehyde + NADH + H(+)</text>
        <dbReference type="Rhea" id="RHEA:10736"/>
        <dbReference type="ChEBI" id="CHEBI:15378"/>
        <dbReference type="ChEBI" id="CHEBI:15734"/>
        <dbReference type="ChEBI" id="CHEBI:17478"/>
        <dbReference type="ChEBI" id="CHEBI:57540"/>
        <dbReference type="ChEBI" id="CHEBI:57945"/>
        <dbReference type="EC" id="1.1.1.1"/>
    </reaction>
</comment>